<dbReference type="GO" id="GO:0005525">
    <property type="term" value="F:GTP binding"/>
    <property type="evidence" value="ECO:0007669"/>
    <property type="project" value="UniProtKB-KW"/>
</dbReference>
<proteinExistence type="inferred from homology"/>
<reference evidence="5" key="1">
    <citation type="submission" date="2020-10" db="EMBL/GenBank/DDBJ databases">
        <title>Feather gene expression reveals the developmental basis of iridescence in African starlings.</title>
        <authorList>
            <person name="Rubenstein D.R."/>
        </authorList>
    </citation>
    <scope>NUCLEOTIDE SEQUENCE</scope>
    <source>
        <strain evidence="5">SS15</strain>
        <tissue evidence="5">Liver</tissue>
    </source>
</reference>
<evidence type="ECO:0000313" key="5">
    <source>
        <dbReference type="EMBL" id="KAG0116888.1"/>
    </source>
</evidence>
<feature type="domain" description="Dynamin-type G" evidence="4">
    <location>
        <begin position="96"/>
        <end position="362"/>
    </location>
</feature>
<dbReference type="PROSITE" id="PS51718">
    <property type="entry name" value="G_DYNAMIN_2"/>
    <property type="match status" value="1"/>
</dbReference>
<comment type="caution">
    <text evidence="5">The sequence shown here is derived from an EMBL/GenBank/DDBJ whole genome shotgun (WGS) entry which is preliminary data.</text>
</comment>
<dbReference type="PROSITE" id="PS00410">
    <property type="entry name" value="G_DYNAMIN_1"/>
    <property type="match status" value="1"/>
</dbReference>
<accession>A0A835NKM8</accession>
<dbReference type="GO" id="GO:0005737">
    <property type="term" value="C:cytoplasm"/>
    <property type="evidence" value="ECO:0007669"/>
    <property type="project" value="TreeGrafter"/>
</dbReference>
<evidence type="ECO:0000259" key="4">
    <source>
        <dbReference type="PROSITE" id="PS51718"/>
    </source>
</evidence>
<keyword evidence="1 3" id="KW-0547">Nucleotide-binding</keyword>
<dbReference type="GO" id="GO:0098793">
    <property type="term" value="C:presynapse"/>
    <property type="evidence" value="ECO:0007669"/>
    <property type="project" value="GOC"/>
</dbReference>
<dbReference type="GO" id="GO:0008017">
    <property type="term" value="F:microtubule binding"/>
    <property type="evidence" value="ECO:0007669"/>
    <property type="project" value="TreeGrafter"/>
</dbReference>
<comment type="similarity">
    <text evidence="3">Belongs to the TRAFAC class dynamin-like GTPase superfamily. Dynamin/Fzo/YdjA family.</text>
</comment>
<dbReference type="Gene3D" id="1.20.120.1240">
    <property type="entry name" value="Dynamin, middle domain"/>
    <property type="match status" value="1"/>
</dbReference>
<dbReference type="GO" id="GO:0005874">
    <property type="term" value="C:microtubule"/>
    <property type="evidence" value="ECO:0007669"/>
    <property type="project" value="TreeGrafter"/>
</dbReference>
<dbReference type="FunFam" id="3.40.50.300:FF:001696">
    <property type="entry name" value="Dynamin-3"/>
    <property type="match status" value="1"/>
</dbReference>
<dbReference type="Gene3D" id="3.40.50.300">
    <property type="entry name" value="P-loop containing nucleotide triphosphate hydrolases"/>
    <property type="match status" value="1"/>
</dbReference>
<dbReference type="SMART" id="SM00053">
    <property type="entry name" value="DYNc"/>
    <property type="match status" value="1"/>
</dbReference>
<dbReference type="Pfam" id="PF00350">
    <property type="entry name" value="Dynamin_N"/>
    <property type="match status" value="1"/>
</dbReference>
<dbReference type="InterPro" id="IPR022812">
    <property type="entry name" value="Dynamin"/>
</dbReference>
<dbReference type="EMBL" id="JADDUC020000009">
    <property type="protein sequence ID" value="KAI1236527.1"/>
    <property type="molecule type" value="Genomic_DNA"/>
</dbReference>
<dbReference type="InterPro" id="IPR001401">
    <property type="entry name" value="Dynamin_GTPase"/>
</dbReference>
<dbReference type="PANTHER" id="PTHR11566:SF54">
    <property type="entry name" value="DYNAMIN-3"/>
    <property type="match status" value="1"/>
</dbReference>
<protein>
    <recommendedName>
        <fullName evidence="4">Dynamin-type G domain-containing protein</fullName>
    </recommendedName>
</protein>
<dbReference type="CDD" id="cd08771">
    <property type="entry name" value="DLP_1"/>
    <property type="match status" value="1"/>
</dbReference>
<dbReference type="PRINTS" id="PR00195">
    <property type="entry name" value="DYNAMIN"/>
</dbReference>
<dbReference type="PANTHER" id="PTHR11566">
    <property type="entry name" value="DYNAMIN"/>
    <property type="match status" value="1"/>
</dbReference>
<dbReference type="InterPro" id="IPR027417">
    <property type="entry name" value="P-loop_NTPase"/>
</dbReference>
<dbReference type="AlphaFoldDB" id="A0A835NKM8"/>
<dbReference type="SUPFAM" id="SSF52540">
    <property type="entry name" value="P-loop containing nucleoside triphosphate hydrolases"/>
    <property type="match status" value="1"/>
</dbReference>
<evidence type="ECO:0000313" key="6">
    <source>
        <dbReference type="EMBL" id="KAI1236527.1"/>
    </source>
</evidence>
<dbReference type="GO" id="GO:0005886">
    <property type="term" value="C:plasma membrane"/>
    <property type="evidence" value="ECO:0007669"/>
    <property type="project" value="TreeGrafter"/>
</dbReference>
<dbReference type="FunFam" id="1.20.120.1240:FF:000014">
    <property type="entry name" value="Dynamin 2b"/>
    <property type="match status" value="1"/>
</dbReference>
<reference evidence="6 7" key="2">
    <citation type="journal article" date="2021" name="J. Hered.">
        <title>Feather Gene Expression Elucidates the Developmental Basis of Plumage Iridescence in African Starlings.</title>
        <authorList>
            <person name="Rubenstein D.R."/>
            <person name="Corvelo A."/>
            <person name="MacManes M.D."/>
            <person name="Maia R."/>
            <person name="Narzisi G."/>
            <person name="Rousaki A."/>
            <person name="Vandenabeele P."/>
            <person name="Shawkey M.D."/>
            <person name="Solomon J."/>
        </authorList>
    </citation>
    <scope>NUCLEOTIDE SEQUENCE [LARGE SCALE GENOMIC DNA]</scope>
    <source>
        <strain evidence="6">SS15</strain>
    </source>
</reference>
<dbReference type="GO" id="GO:0003924">
    <property type="term" value="F:GTPase activity"/>
    <property type="evidence" value="ECO:0007669"/>
    <property type="project" value="InterPro"/>
</dbReference>
<organism evidence="5">
    <name type="scientific">Lamprotornis superbus</name>
    <dbReference type="NCBI Taxonomy" id="245042"/>
    <lineage>
        <taxon>Eukaryota</taxon>
        <taxon>Metazoa</taxon>
        <taxon>Chordata</taxon>
        <taxon>Craniata</taxon>
        <taxon>Vertebrata</taxon>
        <taxon>Euteleostomi</taxon>
        <taxon>Archelosauria</taxon>
        <taxon>Archosauria</taxon>
        <taxon>Dinosauria</taxon>
        <taxon>Saurischia</taxon>
        <taxon>Theropoda</taxon>
        <taxon>Coelurosauria</taxon>
        <taxon>Aves</taxon>
        <taxon>Neognathae</taxon>
        <taxon>Neoaves</taxon>
        <taxon>Telluraves</taxon>
        <taxon>Australaves</taxon>
        <taxon>Passeriformes</taxon>
        <taxon>Sturnidae</taxon>
        <taxon>Lamprotornis</taxon>
    </lineage>
</organism>
<dbReference type="Proteomes" id="UP000618051">
    <property type="component" value="Unassembled WGS sequence"/>
</dbReference>
<evidence type="ECO:0000256" key="3">
    <source>
        <dbReference type="RuleBase" id="RU003932"/>
    </source>
</evidence>
<dbReference type="InterPro" id="IPR000375">
    <property type="entry name" value="Dynamin_stalk"/>
</dbReference>
<evidence type="ECO:0000313" key="7">
    <source>
        <dbReference type="Proteomes" id="UP000618051"/>
    </source>
</evidence>
<dbReference type="GO" id="GO:0016185">
    <property type="term" value="P:synaptic vesicle budding from presynaptic endocytic zone membrane"/>
    <property type="evidence" value="ECO:0007669"/>
    <property type="project" value="TreeGrafter"/>
</dbReference>
<dbReference type="EMBL" id="JADDUC010000156">
    <property type="protein sequence ID" value="KAG0116888.1"/>
    <property type="molecule type" value="Genomic_DNA"/>
</dbReference>
<evidence type="ECO:0000256" key="1">
    <source>
        <dbReference type="ARBA" id="ARBA00022741"/>
    </source>
</evidence>
<dbReference type="InterPro" id="IPR011993">
    <property type="entry name" value="PH-like_dom_sf"/>
</dbReference>
<sequence length="1158" mass="129240">MNHRNLLNFNQTFLVFNTEALLKGRRKKEKRDEADAAECWLAASEDRCIVHSVPCPRACTLAASLPVHQRAQSSTGTANRALFISHSWPLAWHVFMPVYSRFAVLEALMLGRDRNLQDSYHRDFLPRGSGIVTRRPLVLQLITAKTEYAEFLHCKGKKFTDFDEVRQEIEVETDRVTGMNKGISSVPINLRIYSPHVLSLTLIDLPGITKVPVGDQPPDIEQQIRDMIMQFISRENCLILAVTPANTDLANSDALKLAKEVDPQGLRTIGVITKLDLMDEGTDAREVLENKLLPLRRGYIGVVNRSQKDIDGKKDIKAALLAERKFFLSHPSYRHMADRMGTPYLQKVLNQQLTNHIRDTLPAFRSKLQSQLLSIEHEVEVYKNFRPEDPTRKTKALLQMVQQFSVDFEKRIEGSGDQVDTLELSGGAKINRIFHERFPFELVKMEFNEKELRREISYAIKNIHGIRQVLHVTGLFTPDMAFEAIVKKQIVKLKGPCLKSVDLVMQELINTVKKCTKKLATYPRLCEETERIVAGYIREREEKTKDQMLLLIDIQVSYINTNHEDFIGFANAQQRSSQVNKSAVGNQVIRKGWLTINNIGIMKGGSKEYWFVLTAESLSWYKDDEIYGKASVNFFKVCLGFFRKFNATFKKNPSISYLGLPLFLNLNVFSKKLVIFRVNQFNGWKKHSGFSGSPGRGLQSSANPGCGIPSEMLLRATVTKRNYVAKLTHLLVLSQAAGGASKMSCGNFLGRLKNQQGSSAAGCSGCGGVSPRWDAQSADLCSSSVPQTLAMCFAKLQCLLGPPGLCTPSSNELALGSCGEQECQGVLYSKNGAMPGKQTGGQNVAADKPNLLLQWVLLSFTGSAAVTLGLVTDRGPERLLAGAGAADALGCQSGVPWRLSLRLGCHATACLCLLYRHMTTPSSQSLGAIAAAVQHFVPVRFGGRLLGGTHITELNCQTLAAAEQEQNLILFRKEAGYMSYHCADTYQGCDFNRVLMLNAWKSKKNRSCDYMFLVCNGVLESLLLASATIGRLCWEENRKWKFCAVFLLTVHKENSSKNQQKALHLNRDKNDTWVVWRHSDSSGRGARSVGRVAVSLCSENTDALNSTGNGTVGDSMQLNDKAERWQMTCFFFFLKSEFKKKKVALQLFQAFLAIMSTI</sequence>
<name>A0A835NKM8_9PASS</name>
<evidence type="ECO:0000256" key="2">
    <source>
        <dbReference type="ARBA" id="ARBA00023134"/>
    </source>
</evidence>
<keyword evidence="2 3" id="KW-0342">GTP-binding</keyword>
<dbReference type="GO" id="GO:0031623">
    <property type="term" value="P:receptor internalization"/>
    <property type="evidence" value="ECO:0007669"/>
    <property type="project" value="TreeGrafter"/>
</dbReference>
<keyword evidence="7" id="KW-1185">Reference proteome</keyword>
<dbReference type="InterPro" id="IPR045063">
    <property type="entry name" value="Dynamin_N"/>
</dbReference>
<dbReference type="SUPFAM" id="SSF50729">
    <property type="entry name" value="PH domain-like"/>
    <property type="match status" value="1"/>
</dbReference>
<dbReference type="Pfam" id="PF01031">
    <property type="entry name" value="Dynamin_M"/>
    <property type="match status" value="1"/>
</dbReference>
<dbReference type="OrthoDB" id="5061070at2759"/>
<reference evidence="6" key="3">
    <citation type="submission" date="2022-01" db="EMBL/GenBank/DDBJ databases">
        <authorList>
            <person name="Rubenstein D.R."/>
        </authorList>
    </citation>
    <scope>NUCLEOTIDE SEQUENCE</scope>
    <source>
        <strain evidence="6">SS15</strain>
        <tissue evidence="6">Liver</tissue>
    </source>
</reference>
<dbReference type="InterPro" id="IPR019762">
    <property type="entry name" value="Dynamin_GTPase_CS"/>
</dbReference>
<dbReference type="InterPro" id="IPR030381">
    <property type="entry name" value="G_DYNAMIN_dom"/>
</dbReference>
<dbReference type="Gene3D" id="2.30.29.30">
    <property type="entry name" value="Pleckstrin-homology domain (PH domain)/Phosphotyrosine-binding domain (PTB)"/>
    <property type="match status" value="1"/>
</dbReference>
<gene>
    <name evidence="6" type="ORF">IHE44_0014777</name>
    <name evidence="5" type="ORF">IHE44_003440</name>
</gene>